<feature type="region of interest" description="Disordered" evidence="1">
    <location>
        <begin position="1"/>
        <end position="46"/>
    </location>
</feature>
<evidence type="ECO:0000256" key="1">
    <source>
        <dbReference type="SAM" id="MobiDB-lite"/>
    </source>
</evidence>
<dbReference type="EMBL" id="JAWLNX010000005">
    <property type="protein sequence ID" value="MEB3367610.1"/>
    <property type="molecule type" value="Genomic_DNA"/>
</dbReference>
<keyword evidence="3" id="KW-1185">Reference proteome</keyword>
<dbReference type="Proteomes" id="UP001327093">
    <property type="component" value="Unassembled WGS sequence"/>
</dbReference>
<organism evidence="2 3">
    <name type="scientific">Saccharopolyspora mangrovi</name>
    <dbReference type="NCBI Taxonomy" id="3082379"/>
    <lineage>
        <taxon>Bacteria</taxon>
        <taxon>Bacillati</taxon>
        <taxon>Actinomycetota</taxon>
        <taxon>Actinomycetes</taxon>
        <taxon>Pseudonocardiales</taxon>
        <taxon>Pseudonocardiaceae</taxon>
        <taxon>Saccharopolyspora</taxon>
    </lineage>
</organism>
<evidence type="ECO:0000313" key="3">
    <source>
        <dbReference type="Proteomes" id="UP001327093"/>
    </source>
</evidence>
<protein>
    <recommendedName>
        <fullName evidence="4">XRE family transcriptional regulator</fullName>
    </recommendedName>
</protein>
<proteinExistence type="predicted"/>
<gene>
    <name evidence="2" type="ORF">R4I43_09330</name>
</gene>
<sequence length="370" mass="40793">MTGPKTEARPTARPAVRGMQQGAPQAHPTQQAHPQATKPQPTQQAGAISAELAELLRTGPFEAALRTAIRSSRLSLERIQHRLRARGTPVSITALSYWQSGRRRPERPDSLLALAQLEQVLGVPESSLSALLGPPRPRGRTRQASAEAPPLSALWSEHESAAELLTKIDTNHDSKLTRLSHHDVVHVDQRGDLRKIRTRKLVRAETNNADRWVIMFDGASSVATPPIIRPIRSCRLGQVLTDHARDLVVAELLFDHALARGETLLLEYEIIDPPTGPNEAEHSFCRLFRLPVRQYVVELQFDPAHPPAGCESYVGDSAMQENEQPKPLQVDRFGRAHAVALDFGMGVFGVRWKPEEQRDAGELAAGPEAS</sequence>
<evidence type="ECO:0008006" key="4">
    <source>
        <dbReference type="Google" id="ProtNLM"/>
    </source>
</evidence>
<evidence type="ECO:0000313" key="2">
    <source>
        <dbReference type="EMBL" id="MEB3367610.1"/>
    </source>
</evidence>
<comment type="caution">
    <text evidence="2">The sequence shown here is derived from an EMBL/GenBank/DDBJ whole genome shotgun (WGS) entry which is preliminary data.</text>
</comment>
<dbReference type="RefSeq" id="WP_324265163.1">
    <property type="nucleotide sequence ID" value="NZ_JAWLNX010000005.1"/>
</dbReference>
<feature type="compositionally biased region" description="Low complexity" evidence="1">
    <location>
        <begin position="20"/>
        <end position="45"/>
    </location>
</feature>
<feature type="compositionally biased region" description="Basic and acidic residues" evidence="1">
    <location>
        <begin position="1"/>
        <end position="10"/>
    </location>
</feature>
<accession>A0ABU6A7X6</accession>
<reference evidence="2 3" key="1">
    <citation type="submission" date="2023-10" db="EMBL/GenBank/DDBJ databases">
        <title>Saccharopolyspora sp. nov., isolated from mangrove soil.</title>
        <authorList>
            <person name="Lu Y."/>
            <person name="Liu W."/>
        </authorList>
    </citation>
    <scope>NUCLEOTIDE SEQUENCE [LARGE SCALE GENOMIC DNA]</scope>
    <source>
        <strain evidence="2 3">S2-29</strain>
    </source>
</reference>
<feature type="region of interest" description="Disordered" evidence="1">
    <location>
        <begin position="128"/>
        <end position="151"/>
    </location>
</feature>
<name>A0ABU6A7X6_9PSEU</name>